<evidence type="ECO:0000256" key="2">
    <source>
        <dbReference type="ARBA" id="ARBA00004734"/>
    </source>
</evidence>
<evidence type="ECO:0000313" key="4">
    <source>
        <dbReference type="EMBL" id="MES1921147.1"/>
    </source>
</evidence>
<dbReference type="Proteomes" id="UP001439008">
    <property type="component" value="Unassembled WGS sequence"/>
</dbReference>
<organism evidence="4 5">
    <name type="scientific">Bonamia ostreae</name>
    <dbReference type="NCBI Taxonomy" id="126728"/>
    <lineage>
        <taxon>Eukaryota</taxon>
        <taxon>Sar</taxon>
        <taxon>Rhizaria</taxon>
        <taxon>Endomyxa</taxon>
        <taxon>Ascetosporea</taxon>
        <taxon>Haplosporida</taxon>
        <taxon>Bonamia</taxon>
    </lineage>
</organism>
<dbReference type="InterPro" id="IPR008948">
    <property type="entry name" value="L-Aspartase-like"/>
</dbReference>
<accession>A0ABV2ANB1</accession>
<dbReference type="PANTHER" id="PTHR43411">
    <property type="entry name" value="ADENYLOSUCCINATE LYASE"/>
    <property type="match status" value="1"/>
</dbReference>
<dbReference type="Gene3D" id="1.10.40.30">
    <property type="entry name" value="Fumarase/aspartase (C-terminal domain)"/>
    <property type="match status" value="1"/>
</dbReference>
<feature type="domain" description="Adenylosuccinate lyase PurB C-terminal" evidence="3">
    <location>
        <begin position="1"/>
        <end position="103"/>
    </location>
</feature>
<evidence type="ECO:0000259" key="3">
    <source>
        <dbReference type="Pfam" id="PF08328"/>
    </source>
</evidence>
<comment type="pathway">
    <text evidence="1">Purine metabolism; IMP biosynthesis via de novo pathway; 5-amino-1-(5-phospho-D-ribosyl)imidazole-4-carboxamide from 5-amino-1-(5-phospho-D-ribosyl)imidazole-4-carboxylate: step 2/2.</text>
</comment>
<protein>
    <recommendedName>
        <fullName evidence="3">Adenylosuccinate lyase PurB C-terminal domain-containing protein</fullName>
    </recommendedName>
</protein>
<dbReference type="InterPro" id="IPR047136">
    <property type="entry name" value="PurB_bact"/>
</dbReference>
<evidence type="ECO:0000313" key="5">
    <source>
        <dbReference type="Proteomes" id="UP001439008"/>
    </source>
</evidence>
<dbReference type="PANTHER" id="PTHR43411:SF1">
    <property type="entry name" value="ADENYLOSUCCINATE LYASE"/>
    <property type="match status" value="1"/>
</dbReference>
<dbReference type="SUPFAM" id="SSF48557">
    <property type="entry name" value="L-aspartase-like"/>
    <property type="match status" value="1"/>
</dbReference>
<reference evidence="4 5" key="1">
    <citation type="journal article" date="2024" name="BMC Biol.">
        <title>Comparative genomics of Ascetosporea gives new insight into the evolutionary basis for animal parasitism in Rhizaria.</title>
        <authorList>
            <person name="Hiltunen Thoren M."/>
            <person name="Onut-Brannstrom I."/>
            <person name="Alfjorden A."/>
            <person name="Peckova H."/>
            <person name="Swords F."/>
            <person name="Hooper C."/>
            <person name="Holzer A.S."/>
            <person name="Bass D."/>
            <person name="Burki F."/>
        </authorList>
    </citation>
    <scope>NUCLEOTIDE SEQUENCE [LARGE SCALE GENOMIC DNA]</scope>
    <source>
        <strain evidence="4">20-A016</strain>
    </source>
</reference>
<dbReference type="InterPro" id="IPR013539">
    <property type="entry name" value="PurB_C"/>
</dbReference>
<proteinExistence type="predicted"/>
<evidence type="ECO:0000256" key="1">
    <source>
        <dbReference type="ARBA" id="ARBA00004706"/>
    </source>
</evidence>
<gene>
    <name evidence="4" type="ORF">MHBO_002723</name>
</gene>
<dbReference type="EMBL" id="JBDODL010001110">
    <property type="protein sequence ID" value="MES1921147.1"/>
    <property type="molecule type" value="Genomic_DNA"/>
</dbReference>
<keyword evidence="5" id="KW-1185">Reference proteome</keyword>
<sequence>MRNLGPSIAHSLIAFESLLNGLTKLNPNFVKIKKDLEDNWILLAEPIQSVMRMENIENSYEELKKLTRGKEVSKREIKNFIAKLDITSENKKKLLNLTPENYVGYASKLAEIK</sequence>
<comment type="caution">
    <text evidence="4">The sequence shown here is derived from an EMBL/GenBank/DDBJ whole genome shotgun (WGS) entry which is preliminary data.</text>
</comment>
<name>A0ABV2ANB1_9EUKA</name>
<dbReference type="Pfam" id="PF08328">
    <property type="entry name" value="ASL_C"/>
    <property type="match status" value="1"/>
</dbReference>
<comment type="pathway">
    <text evidence="2">Purine metabolism; AMP biosynthesis via de novo pathway; AMP from IMP: step 2/2.</text>
</comment>